<organism evidence="1 2">
    <name type="scientific">Plantactinospora sonchi</name>
    <dbReference type="NCBI Taxonomy" id="1544735"/>
    <lineage>
        <taxon>Bacteria</taxon>
        <taxon>Bacillati</taxon>
        <taxon>Actinomycetota</taxon>
        <taxon>Actinomycetes</taxon>
        <taxon>Micromonosporales</taxon>
        <taxon>Micromonosporaceae</taxon>
        <taxon>Plantactinospora</taxon>
    </lineage>
</organism>
<reference evidence="1 2" key="1">
    <citation type="submission" date="2024-01" db="EMBL/GenBank/DDBJ databases">
        <title>Genome insights into Plantactinospora sonchi sp. nov.</title>
        <authorList>
            <person name="Wang L."/>
        </authorList>
    </citation>
    <scope>NUCLEOTIDE SEQUENCE [LARGE SCALE GENOMIC DNA]</scope>
    <source>
        <strain evidence="1 2">NEAU-QY2</strain>
    </source>
</reference>
<accession>A0ABU7RMD9</accession>
<sequence length="73" mass="7456">MSRPELDLDLDGLEVDTISILSADALMAEGHGTVETGASCGTSCTSCAYCSCYTTGNSCFAPESPDEDGRGVA</sequence>
<evidence type="ECO:0000313" key="1">
    <source>
        <dbReference type="EMBL" id="MEE6257638.1"/>
    </source>
</evidence>
<proteinExistence type="predicted"/>
<comment type="caution">
    <text evidence="1">The sequence shown here is derived from an EMBL/GenBank/DDBJ whole genome shotgun (WGS) entry which is preliminary data.</text>
</comment>
<protein>
    <recommendedName>
        <fullName evidence="3">FxLD family lantipeptide</fullName>
    </recommendedName>
</protein>
<name>A0ABU7RMD9_9ACTN</name>
<dbReference type="Proteomes" id="UP001332243">
    <property type="component" value="Unassembled WGS sequence"/>
</dbReference>
<dbReference type="RefSeq" id="WP_331212758.1">
    <property type="nucleotide sequence ID" value="NZ_JAZGQK010000003.1"/>
</dbReference>
<evidence type="ECO:0008006" key="3">
    <source>
        <dbReference type="Google" id="ProtNLM"/>
    </source>
</evidence>
<evidence type="ECO:0000313" key="2">
    <source>
        <dbReference type="Proteomes" id="UP001332243"/>
    </source>
</evidence>
<dbReference type="EMBL" id="JAZGQK010000003">
    <property type="protein sequence ID" value="MEE6257638.1"/>
    <property type="molecule type" value="Genomic_DNA"/>
</dbReference>
<gene>
    <name evidence="1" type="ORF">V1633_03925</name>
</gene>
<keyword evidence="2" id="KW-1185">Reference proteome</keyword>